<feature type="transmembrane region" description="Helical" evidence="1">
    <location>
        <begin position="6"/>
        <end position="24"/>
    </location>
</feature>
<dbReference type="InterPro" id="IPR036465">
    <property type="entry name" value="vWFA_dom_sf"/>
</dbReference>
<dbReference type="OrthoDB" id="228877at2"/>
<proteinExistence type="predicted"/>
<accession>A0A2S8FVT7</accession>
<dbReference type="PANTHER" id="PTHR37464">
    <property type="entry name" value="BLL2463 PROTEIN"/>
    <property type="match status" value="1"/>
</dbReference>
<dbReference type="SMART" id="SM00327">
    <property type="entry name" value="VWA"/>
    <property type="match status" value="1"/>
</dbReference>
<dbReference type="AlphaFoldDB" id="A0A2S8FVT7"/>
<protein>
    <recommendedName>
        <fullName evidence="2">VWFA domain-containing protein</fullName>
    </recommendedName>
</protein>
<dbReference type="PROSITE" id="PS50234">
    <property type="entry name" value="VWFA"/>
    <property type="match status" value="1"/>
</dbReference>
<dbReference type="RefSeq" id="WP_105329586.1">
    <property type="nucleotide sequence ID" value="NZ_PUHY01000006.1"/>
</dbReference>
<feature type="domain" description="VWFA" evidence="2">
    <location>
        <begin position="93"/>
        <end position="274"/>
    </location>
</feature>
<dbReference type="Gene3D" id="3.40.50.410">
    <property type="entry name" value="von Willebrand factor, type A domain"/>
    <property type="match status" value="1"/>
</dbReference>
<name>A0A2S8FVT7_9BACT</name>
<evidence type="ECO:0000313" key="4">
    <source>
        <dbReference type="Proteomes" id="UP000238322"/>
    </source>
</evidence>
<dbReference type="Pfam" id="PF13519">
    <property type="entry name" value="VWA_2"/>
    <property type="match status" value="1"/>
</dbReference>
<keyword evidence="1" id="KW-1133">Transmembrane helix</keyword>
<sequence length="702" mass="78580">MSVLSGFFLLGAAAIAAPILFHLIRRTPKAHYEFSSLMFLKPSPPKLTRRSRLDQWFLLLLRSLVILLLVIAFMRPYFRSEAQLSPEDVAQRHIAILVDQSASMRRGDLWQQTIDEAKSTVDNLEPTDEVSLFTFDETLHTVVTPEETGQLTRSQRRELVREKLDELSPTWGASNLGGALLSVAERLEATDDLRQTHAALQIVLVSDVQSGSQLDALQTSQWPESVRLDVRTMAPTDGSNARVRILASEEDSIDEQRAPRVRVRNVADAKIEQFEVAWSDGSTDQSRSVAFYVPPGESLVLDVPYDVGGAKPDRLLLRGDGEGMEFDNTFFVVPPLQEQIQIAYFGSEAEDDANEMRFYLTRAFGETPARKVEVQAYDAETGPKWEFDAAPRFVVITQAPSTEQQAEIDRYLNHGGHALVVLKSDEMVNQVSEWLGGISLFPSQQADDDSQEDYAMLGHIDFRHPLFVPFAAARYNDFTKIRFWDHRRVNLDGVDGANVIAQFEDGTPALWSMQRGVGNLYVMTAGWNRSDSQLALSTKFLPLLSRWLELGARGQLASQSYVVNQAVPLPDANGKQSVRTPDRKTLELTDAAETFAETTVPGIYTLIHDGHESSFAVNLADAESETDSLPLERLEQFDIAMGTTPTQAEQLEQMRQLRDVELESRQKIWKWLVVAVLVLLAVETLLAARRTHQPAQELGDLA</sequence>
<dbReference type="Proteomes" id="UP000238322">
    <property type="component" value="Unassembled WGS sequence"/>
</dbReference>
<evidence type="ECO:0000259" key="2">
    <source>
        <dbReference type="PROSITE" id="PS50234"/>
    </source>
</evidence>
<keyword evidence="1" id="KW-0812">Transmembrane</keyword>
<dbReference type="Pfam" id="PF07584">
    <property type="entry name" value="BatA"/>
    <property type="match status" value="1"/>
</dbReference>
<gene>
    <name evidence="3" type="ORF">C5Y83_10320</name>
</gene>
<dbReference type="CDD" id="cd00198">
    <property type="entry name" value="vWFA"/>
    <property type="match status" value="1"/>
</dbReference>
<keyword evidence="1" id="KW-0472">Membrane</keyword>
<comment type="caution">
    <text evidence="3">The sequence shown here is derived from an EMBL/GenBank/DDBJ whole genome shotgun (WGS) entry which is preliminary data.</text>
</comment>
<reference evidence="3 4" key="1">
    <citation type="submission" date="2018-02" db="EMBL/GenBank/DDBJ databases">
        <title>Comparative genomes isolates from brazilian mangrove.</title>
        <authorList>
            <person name="Araujo J.E."/>
            <person name="Taketani R.G."/>
            <person name="Silva M.C.P."/>
            <person name="Loureco M.V."/>
            <person name="Andreote F.D."/>
        </authorList>
    </citation>
    <scope>NUCLEOTIDE SEQUENCE [LARGE SCALE GENOMIC DNA]</scope>
    <source>
        <strain evidence="3 4">Hex-1 MGV</strain>
    </source>
</reference>
<dbReference type="NCBIfam" id="TIGR02226">
    <property type="entry name" value="two_anch"/>
    <property type="match status" value="1"/>
</dbReference>
<dbReference type="PANTHER" id="PTHR37464:SF1">
    <property type="entry name" value="BLL2463 PROTEIN"/>
    <property type="match status" value="1"/>
</dbReference>
<dbReference type="EMBL" id="PUHY01000006">
    <property type="protein sequence ID" value="PQO36296.1"/>
    <property type="molecule type" value="Genomic_DNA"/>
</dbReference>
<organism evidence="3 4">
    <name type="scientific">Blastopirellula marina</name>
    <dbReference type="NCBI Taxonomy" id="124"/>
    <lineage>
        <taxon>Bacteria</taxon>
        <taxon>Pseudomonadati</taxon>
        <taxon>Planctomycetota</taxon>
        <taxon>Planctomycetia</taxon>
        <taxon>Pirellulales</taxon>
        <taxon>Pirellulaceae</taxon>
        <taxon>Blastopirellula</taxon>
    </lineage>
</organism>
<dbReference type="SUPFAM" id="SSF53300">
    <property type="entry name" value="vWA-like"/>
    <property type="match status" value="1"/>
</dbReference>
<dbReference type="InterPro" id="IPR002035">
    <property type="entry name" value="VWF_A"/>
</dbReference>
<dbReference type="InterPro" id="IPR024163">
    <property type="entry name" value="Aerotolerance_reg_N"/>
</dbReference>
<feature type="transmembrane region" description="Helical" evidence="1">
    <location>
        <begin position="56"/>
        <end position="78"/>
    </location>
</feature>
<evidence type="ECO:0000313" key="3">
    <source>
        <dbReference type="EMBL" id="PQO36296.1"/>
    </source>
</evidence>
<evidence type="ECO:0000256" key="1">
    <source>
        <dbReference type="SAM" id="Phobius"/>
    </source>
</evidence>
<dbReference type="InterPro" id="IPR011933">
    <property type="entry name" value="Double_TM_dom"/>
</dbReference>